<keyword evidence="1" id="KW-1133">Transmembrane helix</keyword>
<name>A0A378F6Z0_KLEPN</name>
<reference evidence="2 3" key="1">
    <citation type="submission" date="2018-06" db="EMBL/GenBank/DDBJ databases">
        <authorList>
            <consortium name="Pathogen Informatics"/>
            <person name="Doyle S."/>
        </authorList>
    </citation>
    <scope>NUCLEOTIDE SEQUENCE [LARGE SCALE GENOMIC DNA]</scope>
    <source>
        <strain evidence="2 3">NCTC9617</strain>
    </source>
</reference>
<sequence>MARPRVRQAVPGYIPQVSAWVPALTICSALGLATLPLAVTNPGWTVSPLALSTNAIGDALCSTCWWPHSIRANSTSAGILLWLVPMAALALMLGWAHPLTQMSGFFTKAALMTFGGAYAVLPYVYQGR</sequence>
<feature type="transmembrane region" description="Helical" evidence="1">
    <location>
        <begin position="20"/>
        <end position="39"/>
    </location>
</feature>
<dbReference type="Proteomes" id="UP000255167">
    <property type="component" value="Unassembled WGS sequence"/>
</dbReference>
<protein>
    <submittedName>
        <fullName evidence="2">Putative chromate transporter</fullName>
    </submittedName>
</protein>
<evidence type="ECO:0000313" key="3">
    <source>
        <dbReference type="Proteomes" id="UP000255167"/>
    </source>
</evidence>
<dbReference type="AlphaFoldDB" id="A0A378F6Z0"/>
<feature type="transmembrane region" description="Helical" evidence="1">
    <location>
        <begin position="79"/>
        <end position="99"/>
    </location>
</feature>
<keyword evidence="1" id="KW-0472">Membrane</keyword>
<accession>A0A378F6Z0</accession>
<proteinExistence type="predicted"/>
<feature type="transmembrane region" description="Helical" evidence="1">
    <location>
        <begin position="105"/>
        <end position="125"/>
    </location>
</feature>
<evidence type="ECO:0000313" key="2">
    <source>
        <dbReference type="EMBL" id="STW39688.1"/>
    </source>
</evidence>
<keyword evidence="1" id="KW-0812">Transmembrane</keyword>
<dbReference type="EMBL" id="UGNC01000004">
    <property type="protein sequence ID" value="STW39688.1"/>
    <property type="molecule type" value="Genomic_DNA"/>
</dbReference>
<organism evidence="2 3">
    <name type="scientific">Klebsiella pneumoniae</name>
    <dbReference type="NCBI Taxonomy" id="573"/>
    <lineage>
        <taxon>Bacteria</taxon>
        <taxon>Pseudomonadati</taxon>
        <taxon>Pseudomonadota</taxon>
        <taxon>Gammaproteobacteria</taxon>
        <taxon>Enterobacterales</taxon>
        <taxon>Enterobacteriaceae</taxon>
        <taxon>Klebsiella/Raoultella group</taxon>
        <taxon>Klebsiella</taxon>
        <taxon>Klebsiella pneumoniae complex</taxon>
    </lineage>
</organism>
<gene>
    <name evidence="2" type="ORF">NCTC9617_01218</name>
</gene>
<evidence type="ECO:0000256" key="1">
    <source>
        <dbReference type="SAM" id="Phobius"/>
    </source>
</evidence>